<sequence>MYSSILVPIDLEEPSSWSKAAPTALALARCFNARLTLATIVEDKVAARAAQWSLIAYRDLLSSARARLGALADELRGASPMETRVGTGNISGGILDVAEQVEADMIVLASHRPEMRDWLIGANASRVVRHARCSVLVVRE</sequence>
<dbReference type="PANTHER" id="PTHR46268">
    <property type="entry name" value="STRESS RESPONSE PROTEIN NHAX"/>
    <property type="match status" value="1"/>
</dbReference>
<name>A0A2U2J3V0_9SPHN</name>
<dbReference type="SUPFAM" id="SSF52402">
    <property type="entry name" value="Adenine nucleotide alpha hydrolases-like"/>
    <property type="match status" value="1"/>
</dbReference>
<dbReference type="InterPro" id="IPR006015">
    <property type="entry name" value="Universal_stress_UspA"/>
</dbReference>
<evidence type="ECO:0000256" key="1">
    <source>
        <dbReference type="ARBA" id="ARBA00008791"/>
    </source>
</evidence>
<protein>
    <submittedName>
        <fullName evidence="3">Universal stress protein UspA</fullName>
    </submittedName>
</protein>
<reference evidence="3 4" key="1">
    <citation type="submission" date="2018-05" db="EMBL/GenBank/DDBJ databases">
        <title>Genome of Sphingosinicella humi QZX222.</title>
        <authorList>
            <person name="Qiao Z."/>
            <person name="Wang G."/>
        </authorList>
    </citation>
    <scope>NUCLEOTIDE SEQUENCE [LARGE SCALE GENOMIC DNA]</scope>
    <source>
        <strain evidence="3 4">QZX222</strain>
    </source>
</reference>
<dbReference type="AlphaFoldDB" id="A0A2U2J3V0"/>
<dbReference type="PRINTS" id="PR01438">
    <property type="entry name" value="UNVRSLSTRESS"/>
</dbReference>
<dbReference type="InterPro" id="IPR014729">
    <property type="entry name" value="Rossmann-like_a/b/a_fold"/>
</dbReference>
<keyword evidence="4" id="KW-1185">Reference proteome</keyword>
<evidence type="ECO:0000313" key="4">
    <source>
        <dbReference type="Proteomes" id="UP000245916"/>
    </source>
</evidence>
<dbReference type="PANTHER" id="PTHR46268:SF6">
    <property type="entry name" value="UNIVERSAL STRESS PROTEIN UP12"/>
    <property type="match status" value="1"/>
</dbReference>
<dbReference type="Proteomes" id="UP000245916">
    <property type="component" value="Unassembled WGS sequence"/>
</dbReference>
<dbReference type="EMBL" id="QFFF01000001">
    <property type="protein sequence ID" value="PWG03029.1"/>
    <property type="molecule type" value="Genomic_DNA"/>
</dbReference>
<dbReference type="Pfam" id="PF00582">
    <property type="entry name" value="Usp"/>
    <property type="match status" value="1"/>
</dbReference>
<evidence type="ECO:0000259" key="2">
    <source>
        <dbReference type="Pfam" id="PF00582"/>
    </source>
</evidence>
<dbReference type="OrthoDB" id="9792500at2"/>
<dbReference type="CDD" id="cd00293">
    <property type="entry name" value="USP-like"/>
    <property type="match status" value="1"/>
</dbReference>
<gene>
    <name evidence="3" type="ORF">DF286_09225</name>
</gene>
<comment type="caution">
    <text evidence="3">The sequence shown here is derived from an EMBL/GenBank/DDBJ whole genome shotgun (WGS) entry which is preliminary data.</text>
</comment>
<dbReference type="InterPro" id="IPR006016">
    <property type="entry name" value="UspA"/>
</dbReference>
<proteinExistence type="inferred from homology"/>
<dbReference type="Gene3D" id="3.40.50.620">
    <property type="entry name" value="HUPs"/>
    <property type="match status" value="1"/>
</dbReference>
<dbReference type="RefSeq" id="WP_109271167.1">
    <property type="nucleotide sequence ID" value="NZ_QFFF01000001.1"/>
</dbReference>
<evidence type="ECO:0000313" key="3">
    <source>
        <dbReference type="EMBL" id="PWG03029.1"/>
    </source>
</evidence>
<organism evidence="3 4">
    <name type="scientific">Allosphingosinicella humi</name>
    <dbReference type="NCBI Taxonomy" id="2068657"/>
    <lineage>
        <taxon>Bacteria</taxon>
        <taxon>Pseudomonadati</taxon>
        <taxon>Pseudomonadota</taxon>
        <taxon>Alphaproteobacteria</taxon>
        <taxon>Sphingomonadales</taxon>
        <taxon>Sphingomonadaceae</taxon>
        <taxon>Allosphingosinicella</taxon>
    </lineage>
</organism>
<feature type="domain" description="UspA" evidence="2">
    <location>
        <begin position="1"/>
        <end position="139"/>
    </location>
</feature>
<accession>A0A2U2J3V0</accession>
<comment type="similarity">
    <text evidence="1">Belongs to the universal stress protein A family.</text>
</comment>